<gene>
    <name evidence="6" type="ORF">D7S89_05105</name>
</gene>
<evidence type="ECO:0000313" key="6">
    <source>
        <dbReference type="EMBL" id="RKP50486.1"/>
    </source>
</evidence>
<comment type="similarity">
    <text evidence="1 4">Belongs to the metallophosphoesterase superfamily. YfcE family.</text>
</comment>
<evidence type="ECO:0000259" key="5">
    <source>
        <dbReference type="Pfam" id="PF12850"/>
    </source>
</evidence>
<dbReference type="InterPro" id="IPR024654">
    <property type="entry name" value="Calcineurin-like_PHP_lpxH"/>
</dbReference>
<accession>A0A494XP08</accession>
<comment type="caution">
    <text evidence="6">The sequence shown here is derived from an EMBL/GenBank/DDBJ whole genome shotgun (WGS) entry which is preliminary data.</text>
</comment>
<evidence type="ECO:0000256" key="2">
    <source>
        <dbReference type="ARBA" id="ARBA00022723"/>
    </source>
</evidence>
<sequence>MSINASHARIGLISDTHNLVRPEALDWLAGCDAIVHAGDICAPHVLEALQQLAPVTAVRGNNDCGVWAEHLPLRTTLKVAGVAVHVVHDIADLDIDPRAEGIDVVVTGHSHKPSVRTEDGVLFVNPGSAGPRRFKLPVSAGVLVIEDGRVRAQLHTLVAS</sequence>
<dbReference type="EC" id="3.1.4.-" evidence="4"/>
<dbReference type="NCBIfam" id="TIGR00040">
    <property type="entry name" value="yfcE"/>
    <property type="match status" value="1"/>
</dbReference>
<dbReference type="RefSeq" id="WP_121277304.1">
    <property type="nucleotide sequence ID" value="NZ_RBZV01000002.1"/>
</dbReference>
<dbReference type="GO" id="GO:0016787">
    <property type="term" value="F:hydrolase activity"/>
    <property type="evidence" value="ECO:0007669"/>
    <property type="project" value="UniProtKB-UniRule"/>
</dbReference>
<dbReference type="SUPFAM" id="SSF56300">
    <property type="entry name" value="Metallo-dependent phosphatases"/>
    <property type="match status" value="1"/>
</dbReference>
<dbReference type="Pfam" id="PF12850">
    <property type="entry name" value="Metallophos_2"/>
    <property type="match status" value="1"/>
</dbReference>
<dbReference type="InterPro" id="IPR029052">
    <property type="entry name" value="Metallo-depent_PP-like"/>
</dbReference>
<name>A0A494XP08_9BURK</name>
<dbReference type="InterPro" id="IPR020935">
    <property type="entry name" value="PdiEstase_YfcE_CS"/>
</dbReference>
<dbReference type="PANTHER" id="PTHR11124">
    <property type="entry name" value="VACUOLAR SORTING PROTEIN VPS29"/>
    <property type="match status" value="1"/>
</dbReference>
<dbReference type="AlphaFoldDB" id="A0A494XP08"/>
<organism evidence="6 7">
    <name type="scientific">Trinickia fusca</name>
    <dbReference type="NCBI Taxonomy" id="2419777"/>
    <lineage>
        <taxon>Bacteria</taxon>
        <taxon>Pseudomonadati</taxon>
        <taxon>Pseudomonadota</taxon>
        <taxon>Betaproteobacteria</taxon>
        <taxon>Burkholderiales</taxon>
        <taxon>Burkholderiaceae</taxon>
        <taxon>Trinickia</taxon>
    </lineage>
</organism>
<keyword evidence="2 4" id="KW-0479">Metal-binding</keyword>
<dbReference type="PROSITE" id="PS01269">
    <property type="entry name" value="UPF0025"/>
    <property type="match status" value="1"/>
</dbReference>
<dbReference type="Proteomes" id="UP000280434">
    <property type="component" value="Unassembled WGS sequence"/>
</dbReference>
<proteinExistence type="inferred from homology"/>
<dbReference type="OrthoDB" id="9785951at2"/>
<evidence type="ECO:0000256" key="3">
    <source>
        <dbReference type="ARBA" id="ARBA00022801"/>
    </source>
</evidence>
<dbReference type="EMBL" id="RBZV01000002">
    <property type="protein sequence ID" value="RKP50486.1"/>
    <property type="molecule type" value="Genomic_DNA"/>
</dbReference>
<keyword evidence="3" id="KW-0378">Hydrolase</keyword>
<evidence type="ECO:0000256" key="4">
    <source>
        <dbReference type="RuleBase" id="RU362039"/>
    </source>
</evidence>
<dbReference type="Gene3D" id="3.60.21.10">
    <property type="match status" value="1"/>
</dbReference>
<comment type="cofactor">
    <cofactor evidence="4">
        <name>a divalent metal cation</name>
        <dbReference type="ChEBI" id="CHEBI:60240"/>
    </cofactor>
</comment>
<dbReference type="GO" id="GO:0046872">
    <property type="term" value="F:metal ion binding"/>
    <property type="evidence" value="ECO:0007669"/>
    <property type="project" value="UniProtKB-KW"/>
</dbReference>
<protein>
    <recommendedName>
        <fullName evidence="4">Phosphoesterase</fullName>
        <ecNumber evidence="4">3.1.4.-</ecNumber>
    </recommendedName>
</protein>
<feature type="domain" description="Calcineurin-like phosphoesterase" evidence="5">
    <location>
        <begin position="9"/>
        <end position="147"/>
    </location>
</feature>
<dbReference type="InterPro" id="IPR000979">
    <property type="entry name" value="Phosphodiesterase_MJ0936/Vps29"/>
</dbReference>
<evidence type="ECO:0000256" key="1">
    <source>
        <dbReference type="ARBA" id="ARBA00008950"/>
    </source>
</evidence>
<evidence type="ECO:0000313" key="7">
    <source>
        <dbReference type="Proteomes" id="UP000280434"/>
    </source>
</evidence>
<reference evidence="6 7" key="1">
    <citation type="submission" date="2018-10" db="EMBL/GenBank/DDBJ databases">
        <title>Paraburkholderia sp. 7MK8-2, isolated from soil.</title>
        <authorList>
            <person name="Gao Z.-H."/>
            <person name="Qiu L.-H."/>
        </authorList>
    </citation>
    <scope>NUCLEOTIDE SEQUENCE [LARGE SCALE GENOMIC DNA]</scope>
    <source>
        <strain evidence="6 7">7MK8-2</strain>
    </source>
</reference>
<keyword evidence="7" id="KW-1185">Reference proteome</keyword>